<accession>T0RYG9</accession>
<sequence length="466" mass="51403">MDAIPRIRPPMKGRTHRGSAVTRGFDAPRVLAQPHRVVVCGGGIVGLATCYYLARKGHEVVCIEREASVGCTASAANDGTYFDATLYSSWADMSLLYQKHHAKHKPFRVHPRAWLDPSFWSWGVKFMLNMSSKKAKDNMRKTRDLDFYSQRKLQELFRMFPELEDELDSVAEGTLELFAAASTAEEIMDSDRIKHCMEYRYPLQPVDATEGRAIEPALRPDAIRLGAMFSPIGTNGDVHKTCLALAQLCKRHGVMFRCNTEIEDVLVVDDRVVAVQVRNGDLIEGDSFVLALGNHTSSVAKLAGVKLPMYPIKGYVLRVPTTPNATPLKCNVYAGGQALISPERDDMVRISGGADITGFNYKKDAKRVASLLSHAKKCFPDGYLDEAKMTTQVCLRPVSADEVPLIGQTLIENLFINAGHGSRGWTLAFGAGALLADQISGRAPEINIEKYSPLRFGLFATTQPQP</sequence>
<gene>
    <name evidence="4" type="ORF">SDRG_05221</name>
</gene>
<name>T0RYG9_SAPDV</name>
<dbReference type="SUPFAM" id="SSF51905">
    <property type="entry name" value="FAD/NAD(P)-binding domain"/>
    <property type="match status" value="1"/>
</dbReference>
<dbReference type="AlphaFoldDB" id="T0RYG9"/>
<dbReference type="STRING" id="1156394.T0RYG9"/>
<dbReference type="InterPro" id="IPR036188">
    <property type="entry name" value="FAD/NAD-bd_sf"/>
</dbReference>
<dbReference type="eggNOG" id="ENOG502QWSD">
    <property type="taxonomic scope" value="Eukaryota"/>
</dbReference>
<dbReference type="EMBL" id="JH767144">
    <property type="protein sequence ID" value="EQC37628.1"/>
    <property type="molecule type" value="Genomic_DNA"/>
</dbReference>
<protein>
    <recommendedName>
        <fullName evidence="3">FAD dependent oxidoreductase domain-containing protein</fullName>
    </recommendedName>
</protein>
<dbReference type="PANTHER" id="PTHR13847:SF289">
    <property type="entry name" value="GLYCINE OXIDASE"/>
    <property type="match status" value="1"/>
</dbReference>
<evidence type="ECO:0000259" key="3">
    <source>
        <dbReference type="Pfam" id="PF01266"/>
    </source>
</evidence>
<feature type="region of interest" description="Disordered" evidence="2">
    <location>
        <begin position="1"/>
        <end position="20"/>
    </location>
</feature>
<dbReference type="OrthoDB" id="498204at2759"/>
<proteinExistence type="predicted"/>
<reference evidence="4 5" key="1">
    <citation type="submission" date="2012-04" db="EMBL/GenBank/DDBJ databases">
        <title>The Genome Sequence of Saprolegnia declina VS20.</title>
        <authorList>
            <consortium name="The Broad Institute Genome Sequencing Platform"/>
            <person name="Russ C."/>
            <person name="Nusbaum C."/>
            <person name="Tyler B."/>
            <person name="van West P."/>
            <person name="Dieguez-Uribeondo J."/>
            <person name="de Bruijn I."/>
            <person name="Tripathy S."/>
            <person name="Jiang R."/>
            <person name="Young S.K."/>
            <person name="Zeng Q."/>
            <person name="Gargeya S."/>
            <person name="Fitzgerald M."/>
            <person name="Haas B."/>
            <person name="Abouelleil A."/>
            <person name="Alvarado L."/>
            <person name="Arachchi H.M."/>
            <person name="Berlin A."/>
            <person name="Chapman S.B."/>
            <person name="Goldberg J."/>
            <person name="Griggs A."/>
            <person name="Gujja S."/>
            <person name="Hansen M."/>
            <person name="Howarth C."/>
            <person name="Imamovic A."/>
            <person name="Larimer J."/>
            <person name="McCowen C."/>
            <person name="Montmayeur A."/>
            <person name="Murphy C."/>
            <person name="Neiman D."/>
            <person name="Pearson M."/>
            <person name="Priest M."/>
            <person name="Roberts A."/>
            <person name="Saif S."/>
            <person name="Shea T."/>
            <person name="Sisk P."/>
            <person name="Sykes S."/>
            <person name="Wortman J."/>
            <person name="Nusbaum C."/>
            <person name="Birren B."/>
        </authorList>
    </citation>
    <scope>NUCLEOTIDE SEQUENCE [LARGE SCALE GENOMIC DNA]</scope>
    <source>
        <strain evidence="4 5">VS20</strain>
    </source>
</reference>
<evidence type="ECO:0000313" key="5">
    <source>
        <dbReference type="Proteomes" id="UP000030762"/>
    </source>
</evidence>
<dbReference type="InParanoid" id="T0RYG9"/>
<organism evidence="4 5">
    <name type="scientific">Saprolegnia diclina (strain VS20)</name>
    <dbReference type="NCBI Taxonomy" id="1156394"/>
    <lineage>
        <taxon>Eukaryota</taxon>
        <taxon>Sar</taxon>
        <taxon>Stramenopiles</taxon>
        <taxon>Oomycota</taxon>
        <taxon>Saprolegniomycetes</taxon>
        <taxon>Saprolegniales</taxon>
        <taxon>Saprolegniaceae</taxon>
        <taxon>Saprolegnia</taxon>
    </lineage>
</organism>
<dbReference type="Gene3D" id="3.30.9.10">
    <property type="entry name" value="D-Amino Acid Oxidase, subunit A, domain 2"/>
    <property type="match status" value="1"/>
</dbReference>
<evidence type="ECO:0000256" key="2">
    <source>
        <dbReference type="SAM" id="MobiDB-lite"/>
    </source>
</evidence>
<dbReference type="PANTHER" id="PTHR13847">
    <property type="entry name" value="SARCOSINE DEHYDROGENASE-RELATED"/>
    <property type="match status" value="1"/>
</dbReference>
<dbReference type="SUPFAM" id="SSF54373">
    <property type="entry name" value="FAD-linked reductases, C-terminal domain"/>
    <property type="match status" value="1"/>
</dbReference>
<dbReference type="Proteomes" id="UP000030762">
    <property type="component" value="Unassembled WGS sequence"/>
</dbReference>
<dbReference type="OMA" id="EWAGMRP"/>
<keyword evidence="5" id="KW-1185">Reference proteome</keyword>
<feature type="domain" description="FAD dependent oxidoreductase" evidence="3">
    <location>
        <begin position="36"/>
        <end position="437"/>
    </location>
</feature>
<dbReference type="GeneID" id="19945948"/>
<dbReference type="RefSeq" id="XP_008609148.1">
    <property type="nucleotide sequence ID" value="XM_008610926.1"/>
</dbReference>
<dbReference type="VEuPathDB" id="FungiDB:SDRG_05221"/>
<dbReference type="InterPro" id="IPR006076">
    <property type="entry name" value="FAD-dep_OxRdtase"/>
</dbReference>
<dbReference type="GO" id="GO:0016491">
    <property type="term" value="F:oxidoreductase activity"/>
    <property type="evidence" value="ECO:0007669"/>
    <property type="project" value="UniProtKB-KW"/>
</dbReference>
<evidence type="ECO:0000313" key="4">
    <source>
        <dbReference type="EMBL" id="EQC37628.1"/>
    </source>
</evidence>
<dbReference type="GO" id="GO:0005737">
    <property type="term" value="C:cytoplasm"/>
    <property type="evidence" value="ECO:0007669"/>
    <property type="project" value="TreeGrafter"/>
</dbReference>
<dbReference type="Pfam" id="PF01266">
    <property type="entry name" value="DAO"/>
    <property type="match status" value="1"/>
</dbReference>
<evidence type="ECO:0000256" key="1">
    <source>
        <dbReference type="ARBA" id="ARBA00023002"/>
    </source>
</evidence>
<keyword evidence="1" id="KW-0560">Oxidoreductase</keyword>
<dbReference type="Gene3D" id="3.50.50.60">
    <property type="entry name" value="FAD/NAD(P)-binding domain"/>
    <property type="match status" value="2"/>
</dbReference>